<protein>
    <submittedName>
        <fullName evidence="10">TonB-dependent receptor</fullName>
    </submittedName>
</protein>
<dbReference type="InterPro" id="IPR023997">
    <property type="entry name" value="TonB-dep_OMP_SusC/RagA_CS"/>
</dbReference>
<dbReference type="AlphaFoldDB" id="A0AA49JHX0"/>
<dbReference type="Gene3D" id="2.170.130.10">
    <property type="entry name" value="TonB-dependent receptor, plug domain"/>
    <property type="match status" value="1"/>
</dbReference>
<keyword evidence="4 7" id="KW-0812">Transmembrane</keyword>
<keyword evidence="8" id="KW-1133">Transmembrane helix</keyword>
<dbReference type="NCBIfam" id="TIGR04057">
    <property type="entry name" value="SusC_RagA_signa"/>
    <property type="match status" value="1"/>
</dbReference>
<evidence type="ECO:0000256" key="8">
    <source>
        <dbReference type="SAM" id="Phobius"/>
    </source>
</evidence>
<evidence type="ECO:0000256" key="5">
    <source>
        <dbReference type="ARBA" id="ARBA00023136"/>
    </source>
</evidence>
<dbReference type="EMBL" id="CP120682">
    <property type="protein sequence ID" value="WKN39025.1"/>
    <property type="molecule type" value="Genomic_DNA"/>
</dbReference>
<dbReference type="NCBIfam" id="TIGR04056">
    <property type="entry name" value="OMP_RagA_SusC"/>
    <property type="match status" value="1"/>
</dbReference>
<evidence type="ECO:0000256" key="4">
    <source>
        <dbReference type="ARBA" id="ARBA00022692"/>
    </source>
</evidence>
<accession>A0AA49JHX0</accession>
<dbReference type="InterPro" id="IPR012910">
    <property type="entry name" value="Plug_dom"/>
</dbReference>
<comment type="similarity">
    <text evidence="7">Belongs to the TonB-dependent receptor family.</text>
</comment>
<organism evidence="10">
    <name type="scientific">Roseihalotalea indica</name>
    <dbReference type="NCBI Taxonomy" id="2867963"/>
    <lineage>
        <taxon>Bacteria</taxon>
        <taxon>Pseudomonadati</taxon>
        <taxon>Bacteroidota</taxon>
        <taxon>Cytophagia</taxon>
        <taxon>Cytophagales</taxon>
        <taxon>Catalimonadaceae</taxon>
        <taxon>Roseihalotalea</taxon>
    </lineage>
</organism>
<comment type="subcellular location">
    <subcellularLocation>
        <location evidence="1 7">Cell outer membrane</location>
        <topology evidence="1 7">Multi-pass membrane protein</topology>
    </subcellularLocation>
</comment>
<dbReference type="SUPFAM" id="SSF49464">
    <property type="entry name" value="Carboxypeptidase regulatory domain-like"/>
    <property type="match status" value="1"/>
</dbReference>
<dbReference type="Pfam" id="PF13715">
    <property type="entry name" value="CarbopepD_reg_2"/>
    <property type="match status" value="1"/>
</dbReference>
<dbReference type="InterPro" id="IPR039426">
    <property type="entry name" value="TonB-dep_rcpt-like"/>
</dbReference>
<proteinExistence type="inferred from homology"/>
<dbReference type="GO" id="GO:0009279">
    <property type="term" value="C:cell outer membrane"/>
    <property type="evidence" value="ECO:0007669"/>
    <property type="project" value="UniProtKB-SubCell"/>
</dbReference>
<gene>
    <name evidence="10" type="ORF">K4G66_09955</name>
</gene>
<evidence type="ECO:0000256" key="3">
    <source>
        <dbReference type="ARBA" id="ARBA00022452"/>
    </source>
</evidence>
<keyword evidence="5 7" id="KW-0472">Membrane</keyword>
<dbReference type="InterPro" id="IPR023996">
    <property type="entry name" value="TonB-dep_OMP_SusC/RagA"/>
</dbReference>
<feature type="transmembrane region" description="Helical" evidence="8">
    <location>
        <begin position="12"/>
        <end position="35"/>
    </location>
</feature>
<feature type="domain" description="TonB-dependent receptor plug" evidence="9">
    <location>
        <begin position="228"/>
        <end position="335"/>
    </location>
</feature>
<evidence type="ECO:0000256" key="2">
    <source>
        <dbReference type="ARBA" id="ARBA00022448"/>
    </source>
</evidence>
<sequence>MKKWAHNLLIDVATYSGIGILGQILLVSICFAWDADAQKAKSVHKVQIDVAYDKVTIADVFADIESKTDFVFTFDNKDAFLKDYYSKTAEKTTVAAILKDLSHASKLIFQQINNNISVRKQQKNEKSPAIILGEAINVSGTVTSEADGVGIPGVNVLVKSSTIGTVTDIDGQYNLNVANENDTLIFSSIGYVIQEIPVQGNAVIDVVLAEDIQSLEEIVVVGYGAQKRSDVTGSVASISTEEIADIPMTNISNGLVGRIPGLDIVPSGAGPGASTQLLLRGQRSFTASNDPLIILDGSPYYGSLNDINPYDIASVNVLKDASSTAIYGARGANGVIIITTKRGSAGKPSFMVESFAGPQIRYGRIPYANGEQYAEIGREAYRAIGGYPETGTSPTDDERIFDAIEMEAINRGGEGLDYQDLLFQVGHQQKHQLSIMGGSESVRYNVSASYFNEEGIIPDEAFNRYTFRSNLDFTFTPKITAGASILLNYSKNQRRSGGVLTQVFQSSPLGKLYEDDGSPRFTATTDGLVLNPLADFIWDSYRWEDNSWGALINTFAQAQIFPSLTYRLNLGTNLKFGNTKESAGFYSLTRNLGTPTAQIDNLFDNLRLYESVITYDKTFNNAHHLTITGVQGIQSSNLEINGVGVSDLPYEPSRFYNLGSASNINAVGSNLEETTLLSYAGRVFYGYQGKYMMTLSIRADGASQFSSNNKWGYFPSVALAYLITEEDFMRGTEDWLSALKIRLSYGVTGNQAISPYQTQGGLTIVPYSWNEEPGFGYRPTELANRNLKWESTGVYNLGFDFDFLQGRIQGNLDLYNTDTYDLLMFRNLPITSGYEQVLQNVGRTNNQGFEIGLSTINLSRNNLTWSTDLTFYRNHTEIEELYNGKEDDIGNLWFIGYPIDVYYDFKKTGIWQLNEADEANSYGREPGQIKVQDVDNDGAITDNDRVILGSREPDFIANLVNRVSVRNWDFSLNTYVRWGGMTSVDAFAPFAKKRYNKLVFDYWTPSNPTNSYPRPNQLYEESGLNGTTLTYRDASLISIRQLSVGYTLPRAVLDKLPLTKARVYLLADNLWYWTKSELREFNMKPDFSEDITPYPAIRTFIAGINLSF</sequence>
<evidence type="ECO:0000256" key="7">
    <source>
        <dbReference type="PROSITE-ProRule" id="PRU01360"/>
    </source>
</evidence>
<keyword evidence="10" id="KW-0675">Receptor</keyword>
<evidence type="ECO:0000256" key="1">
    <source>
        <dbReference type="ARBA" id="ARBA00004571"/>
    </source>
</evidence>
<reference evidence="10" key="2">
    <citation type="journal article" date="2024" name="Antonie Van Leeuwenhoek">
        <title>Roseihalotalea indica gen. nov., sp. nov., a halophilic Bacteroidetes from mesopelagic Southwest Indian Ocean with higher carbohydrate metabolic potential.</title>
        <authorList>
            <person name="Chen B."/>
            <person name="Zhang M."/>
            <person name="Lin D."/>
            <person name="Ye J."/>
            <person name="Tang K."/>
        </authorList>
    </citation>
    <scope>NUCLEOTIDE SEQUENCE</scope>
    <source>
        <strain evidence="10">TK19036</strain>
    </source>
</reference>
<evidence type="ECO:0000259" key="9">
    <source>
        <dbReference type="Pfam" id="PF07715"/>
    </source>
</evidence>
<evidence type="ECO:0000256" key="6">
    <source>
        <dbReference type="ARBA" id="ARBA00023237"/>
    </source>
</evidence>
<dbReference type="InterPro" id="IPR037066">
    <property type="entry name" value="Plug_dom_sf"/>
</dbReference>
<dbReference type="Gene3D" id="2.40.170.20">
    <property type="entry name" value="TonB-dependent receptor, beta-barrel domain"/>
    <property type="match status" value="1"/>
</dbReference>
<reference evidence="10" key="1">
    <citation type="journal article" date="2023" name="Comput. Struct. Biotechnol. J.">
        <title>Discovery of a novel marine Bacteroidetes with a rich repertoire of carbohydrate-active enzymes.</title>
        <authorList>
            <person name="Chen B."/>
            <person name="Liu G."/>
            <person name="Chen Q."/>
            <person name="Wang H."/>
            <person name="Liu L."/>
            <person name="Tang K."/>
        </authorList>
    </citation>
    <scope>NUCLEOTIDE SEQUENCE</scope>
    <source>
        <strain evidence="10">TK19036</strain>
    </source>
</reference>
<evidence type="ECO:0000313" key="10">
    <source>
        <dbReference type="EMBL" id="WKN39025.1"/>
    </source>
</evidence>
<dbReference type="Gene3D" id="2.60.40.1120">
    <property type="entry name" value="Carboxypeptidase-like, regulatory domain"/>
    <property type="match status" value="1"/>
</dbReference>
<dbReference type="PROSITE" id="PS52016">
    <property type="entry name" value="TONB_DEPENDENT_REC_3"/>
    <property type="match status" value="1"/>
</dbReference>
<dbReference type="InterPro" id="IPR036942">
    <property type="entry name" value="Beta-barrel_TonB_sf"/>
</dbReference>
<dbReference type="InterPro" id="IPR008969">
    <property type="entry name" value="CarboxyPept-like_regulatory"/>
</dbReference>
<keyword evidence="6 7" id="KW-0998">Cell outer membrane</keyword>
<name>A0AA49JHX0_9BACT</name>
<dbReference type="SUPFAM" id="SSF56935">
    <property type="entry name" value="Porins"/>
    <property type="match status" value="1"/>
</dbReference>
<dbReference type="Pfam" id="PF07715">
    <property type="entry name" value="Plug"/>
    <property type="match status" value="1"/>
</dbReference>
<keyword evidence="3 7" id="KW-1134">Transmembrane beta strand</keyword>
<keyword evidence="2 7" id="KW-0813">Transport</keyword>